<sequence>MEDRARAAADASRAKSGDSDTLLKNYVTPGMSGQPVSTVDGSKSFTPTLACQKTANLLEVLIQPSATGDISLVRISRDKNLDGTFDSSLTLPVPVSGICANGVISCSPGTWNQCRSLRWDLDAAKELKLTQVDMAELSACYCVNDSCGSNLVLTNLASVLKDLGGGMVGALTTADPRIGVAEARINGPVIDYVGAQTTACTSSPAIGQTAYRANPAAIQGDAFALSSANPVFQVLAASPAGAGKAQQLRACTVTREVTLNHVTIDDVISRRSGGYATIADPSGMVDFLMGSPGKNNLYGGRCGFFDYRMTLHIEDPDRLKSVTLPLFFADDWAQIRVDGNLVGYGPGAWTGSGYPPGSCEQNHTTYYWPNTDLKPWLTRGDHEIWLHVAVGNRGEAYARVHAEVDTSCKTAERIVDLCAGYATDPKCHLSAEQVDGIETFRNGVATGLKPLPQTRLFGDATCTLQLTRDFFERDRTYACMTDSAALPEPDLSRGAYIIDHSTETLLADRTKAADGTVTTSTRAFSLPPQAAVPTCEAICKTRAPKANTAAAPAGVVGSRQNTPTGYDTFYHSCDAANVCPAGPGEEIVSACGCLDDFPEAVVMMQTVRLAGADMTCTSATP</sequence>
<dbReference type="EMBL" id="JANZXA010000010">
    <property type="protein sequence ID" value="MCT2400884.1"/>
    <property type="molecule type" value="Genomic_DNA"/>
</dbReference>
<proteinExistence type="predicted"/>
<evidence type="ECO:0000256" key="1">
    <source>
        <dbReference type="SAM" id="MobiDB-lite"/>
    </source>
</evidence>
<evidence type="ECO:0000313" key="3">
    <source>
        <dbReference type="Proteomes" id="UP001165583"/>
    </source>
</evidence>
<accession>A0ABT2I7U5</accession>
<protein>
    <recommendedName>
        <fullName evidence="4">VWFD domain-containing protein</fullName>
    </recommendedName>
</protein>
<evidence type="ECO:0000313" key="2">
    <source>
        <dbReference type="EMBL" id="MCT2400884.1"/>
    </source>
</evidence>
<name>A0ABT2I7U5_9SPHN</name>
<keyword evidence="3" id="KW-1185">Reference proteome</keyword>
<reference evidence="2" key="1">
    <citation type="submission" date="2022-09" db="EMBL/GenBank/DDBJ databases">
        <title>Novosphingobium sp. Nov., a polycyclic aromatic hydrocarbon-degrading bacterium isolated form mangrove sediments in HongKong.</title>
        <authorList>
            <person name="Hu Z."/>
        </authorList>
    </citation>
    <scope>NUCLEOTIDE SEQUENCE</scope>
    <source>
        <strain evidence="2">HK4-1</strain>
    </source>
</reference>
<dbReference type="RefSeq" id="WP_013833518.1">
    <property type="nucleotide sequence ID" value="NZ_JANZXA010000010.1"/>
</dbReference>
<evidence type="ECO:0008006" key="4">
    <source>
        <dbReference type="Google" id="ProtNLM"/>
    </source>
</evidence>
<feature type="compositionally biased region" description="Basic and acidic residues" evidence="1">
    <location>
        <begin position="1"/>
        <end position="18"/>
    </location>
</feature>
<gene>
    <name evidence="2" type="ORF">NZK81_15125</name>
</gene>
<organism evidence="2 3">
    <name type="scientific">Novosphingobium mangrovi</name>
    <name type="common">ex Huang et al. 2023</name>
    <dbReference type="NCBI Taxonomy" id="2976432"/>
    <lineage>
        <taxon>Bacteria</taxon>
        <taxon>Pseudomonadati</taxon>
        <taxon>Pseudomonadota</taxon>
        <taxon>Alphaproteobacteria</taxon>
        <taxon>Sphingomonadales</taxon>
        <taxon>Sphingomonadaceae</taxon>
        <taxon>Novosphingobium</taxon>
    </lineage>
</organism>
<comment type="caution">
    <text evidence="2">The sequence shown here is derived from an EMBL/GenBank/DDBJ whole genome shotgun (WGS) entry which is preliminary data.</text>
</comment>
<feature type="region of interest" description="Disordered" evidence="1">
    <location>
        <begin position="1"/>
        <end position="22"/>
    </location>
</feature>
<dbReference type="Proteomes" id="UP001165583">
    <property type="component" value="Unassembled WGS sequence"/>
</dbReference>